<name>A0A940STT5_9ENTE</name>
<dbReference type="Gene3D" id="3.90.79.10">
    <property type="entry name" value="Nucleoside Triphosphate Pyrophosphohydrolase"/>
    <property type="match status" value="1"/>
</dbReference>
<comment type="caution">
    <text evidence="2">The sequence shown here is derived from an EMBL/GenBank/DDBJ whole genome shotgun (WGS) entry which is preliminary data.</text>
</comment>
<feature type="domain" description="Nudix hydrolase" evidence="1">
    <location>
        <begin position="1"/>
        <end position="149"/>
    </location>
</feature>
<protein>
    <submittedName>
        <fullName evidence="2">NUDIX domain-containing protein</fullName>
    </submittedName>
</protein>
<sequence>MIPNQSGLFTKLTPLTKEFIQTSSTSSLIIASHKHKLIIGYNDWRDQWEFPAGKRDVTDADSYATARREFFEETHLRAENLRLLGFVTIHTFTLETRYRAIFTANLTQFSSFIPQSGDEMSKLALVAPTKLTSLNMAAGDLAIYQQLQKEGLFNV</sequence>
<evidence type="ECO:0000313" key="2">
    <source>
        <dbReference type="EMBL" id="MBP1040635.1"/>
    </source>
</evidence>
<keyword evidence="3" id="KW-1185">Reference proteome</keyword>
<dbReference type="PROSITE" id="PS51462">
    <property type="entry name" value="NUDIX"/>
    <property type="match status" value="1"/>
</dbReference>
<evidence type="ECO:0000313" key="3">
    <source>
        <dbReference type="Proteomes" id="UP000674938"/>
    </source>
</evidence>
<dbReference type="AlphaFoldDB" id="A0A940STT5"/>
<dbReference type="Pfam" id="PF00293">
    <property type="entry name" value="NUDIX"/>
    <property type="match status" value="1"/>
</dbReference>
<dbReference type="EMBL" id="JAEEGA010000003">
    <property type="protein sequence ID" value="MBP1040635.1"/>
    <property type="molecule type" value="Genomic_DNA"/>
</dbReference>
<organism evidence="2 3">
    <name type="scientific">Vagococcus allomyrinae</name>
    <dbReference type="NCBI Taxonomy" id="2794353"/>
    <lineage>
        <taxon>Bacteria</taxon>
        <taxon>Bacillati</taxon>
        <taxon>Bacillota</taxon>
        <taxon>Bacilli</taxon>
        <taxon>Lactobacillales</taxon>
        <taxon>Enterococcaceae</taxon>
        <taxon>Vagococcus</taxon>
    </lineage>
</organism>
<proteinExistence type="predicted"/>
<dbReference type="SUPFAM" id="SSF55811">
    <property type="entry name" value="Nudix"/>
    <property type="match status" value="1"/>
</dbReference>
<reference evidence="2" key="1">
    <citation type="submission" date="2020-12" db="EMBL/GenBank/DDBJ databases">
        <title>Vagococcus allomyrinae sp. nov. and Enterococcus lavae sp. nov., isolated from the larvae of Allomyrina dichotoma.</title>
        <authorList>
            <person name="Lee S.D."/>
        </authorList>
    </citation>
    <scope>NUCLEOTIDE SEQUENCE</scope>
    <source>
        <strain evidence="2">BWB3-3</strain>
    </source>
</reference>
<dbReference type="Proteomes" id="UP000674938">
    <property type="component" value="Unassembled WGS sequence"/>
</dbReference>
<evidence type="ECO:0000259" key="1">
    <source>
        <dbReference type="PROSITE" id="PS51462"/>
    </source>
</evidence>
<dbReference type="InterPro" id="IPR015797">
    <property type="entry name" value="NUDIX_hydrolase-like_dom_sf"/>
</dbReference>
<dbReference type="InterPro" id="IPR000086">
    <property type="entry name" value="NUDIX_hydrolase_dom"/>
</dbReference>
<dbReference type="RefSeq" id="WP_209525825.1">
    <property type="nucleotide sequence ID" value="NZ_JAEEGA010000003.1"/>
</dbReference>
<gene>
    <name evidence="2" type="ORF">I6N95_06440</name>
</gene>
<accession>A0A940STT5</accession>